<feature type="chain" id="PRO_5013198737" description="Peptidase S74 domain-containing protein" evidence="2">
    <location>
        <begin position="22"/>
        <end position="143"/>
    </location>
</feature>
<dbReference type="Pfam" id="PF13884">
    <property type="entry name" value="Peptidase_S74"/>
    <property type="match status" value="1"/>
</dbReference>
<proteinExistence type="predicted"/>
<feature type="domain" description="Peptidase S74" evidence="3">
    <location>
        <begin position="72"/>
        <end position="120"/>
    </location>
</feature>
<dbReference type="RefSeq" id="WP_071971548.1">
    <property type="nucleotide sequence ID" value="NZ_CP018076.1"/>
</dbReference>
<evidence type="ECO:0000259" key="3">
    <source>
        <dbReference type="Pfam" id="PF13884"/>
    </source>
</evidence>
<sequence length="143" mass="14644">MKNLFKASALSLCIAASSATAGSLAEPVVSAPVIVEEASTSSGGALIPLMILALGVIVLSSGNNGGGGGAVSDARLKTDIKPVGMTSMGLPLYQYRYVGGQQTFEGVMAQDVAKVMPEAIIPIGFGYMAVDYDMLGLEMRAVR</sequence>
<dbReference type="KEGG" id="suam:BOO69_07135"/>
<dbReference type="EMBL" id="CP018076">
    <property type="protein sequence ID" value="APE43213.1"/>
    <property type="molecule type" value="Genomic_DNA"/>
</dbReference>
<reference evidence="4 5" key="1">
    <citation type="submission" date="2016-11" db="EMBL/GenBank/DDBJ databases">
        <title>Complete genome sequence of Sulfitobacter sp. AM1-D1, a toxic bacteria associated with marine dinoflagellate Alexandrium minutum in East China Sea.</title>
        <authorList>
            <person name="Yang Q."/>
            <person name="Zhang X."/>
            <person name="Tian X."/>
        </authorList>
    </citation>
    <scope>NUCLEOTIDE SEQUENCE [LARGE SCALE GENOMIC DNA]</scope>
    <source>
        <strain evidence="4 5">AM1-D1</strain>
    </source>
</reference>
<evidence type="ECO:0000313" key="4">
    <source>
        <dbReference type="EMBL" id="APE43213.1"/>
    </source>
</evidence>
<keyword evidence="1" id="KW-0472">Membrane</keyword>
<dbReference type="STRING" id="1917485.BOO69_07135"/>
<evidence type="ECO:0000313" key="5">
    <source>
        <dbReference type="Proteomes" id="UP000181897"/>
    </source>
</evidence>
<feature type="signal peptide" evidence="2">
    <location>
        <begin position="1"/>
        <end position="21"/>
    </location>
</feature>
<gene>
    <name evidence="4" type="ORF">BOO69_07135</name>
</gene>
<keyword evidence="5" id="KW-1185">Reference proteome</keyword>
<keyword evidence="1" id="KW-1133">Transmembrane helix</keyword>
<protein>
    <recommendedName>
        <fullName evidence="3">Peptidase S74 domain-containing protein</fullName>
    </recommendedName>
</protein>
<dbReference type="OrthoDB" id="7226450at2"/>
<accession>A0A1J0WFV8</accession>
<dbReference type="InterPro" id="IPR030392">
    <property type="entry name" value="S74_ICA"/>
</dbReference>
<keyword evidence="2" id="KW-0732">Signal</keyword>
<feature type="transmembrane region" description="Helical" evidence="1">
    <location>
        <begin position="41"/>
        <end position="59"/>
    </location>
</feature>
<dbReference type="AlphaFoldDB" id="A0A1J0WFV8"/>
<name>A0A1J0WFV8_9RHOB</name>
<evidence type="ECO:0000256" key="2">
    <source>
        <dbReference type="SAM" id="SignalP"/>
    </source>
</evidence>
<evidence type="ECO:0000256" key="1">
    <source>
        <dbReference type="SAM" id="Phobius"/>
    </source>
</evidence>
<keyword evidence="1" id="KW-0812">Transmembrane</keyword>
<dbReference type="Proteomes" id="UP000181897">
    <property type="component" value="Chromosome"/>
</dbReference>
<organism evidence="4 5">
    <name type="scientific">Sulfitobacter alexandrii</name>
    <dbReference type="NCBI Taxonomy" id="1917485"/>
    <lineage>
        <taxon>Bacteria</taxon>
        <taxon>Pseudomonadati</taxon>
        <taxon>Pseudomonadota</taxon>
        <taxon>Alphaproteobacteria</taxon>
        <taxon>Rhodobacterales</taxon>
        <taxon>Roseobacteraceae</taxon>
        <taxon>Sulfitobacter</taxon>
    </lineage>
</organism>